<protein>
    <submittedName>
        <fullName evidence="1">Uncharacterized protein</fullName>
    </submittedName>
</protein>
<name>A0ABV8RCJ4_9FLAO</name>
<reference evidence="2" key="1">
    <citation type="journal article" date="2019" name="Int. J. Syst. Evol. Microbiol.">
        <title>The Global Catalogue of Microorganisms (GCM) 10K type strain sequencing project: providing services to taxonomists for standard genome sequencing and annotation.</title>
        <authorList>
            <consortium name="The Broad Institute Genomics Platform"/>
            <consortium name="The Broad Institute Genome Sequencing Center for Infectious Disease"/>
            <person name="Wu L."/>
            <person name="Ma J."/>
        </authorList>
    </citation>
    <scope>NUCLEOTIDE SEQUENCE [LARGE SCALE GENOMIC DNA]</scope>
    <source>
        <strain evidence="2">CECT 8655</strain>
    </source>
</reference>
<dbReference type="RefSeq" id="WP_377410076.1">
    <property type="nucleotide sequence ID" value="NZ_JBHSCY010000002.1"/>
</dbReference>
<comment type="caution">
    <text evidence="1">The sequence shown here is derived from an EMBL/GenBank/DDBJ whole genome shotgun (WGS) entry which is preliminary data.</text>
</comment>
<organism evidence="1 2">
    <name type="scientific">Polaribacter marinivivus</name>
    <dbReference type="NCBI Taxonomy" id="1524260"/>
    <lineage>
        <taxon>Bacteria</taxon>
        <taxon>Pseudomonadati</taxon>
        <taxon>Bacteroidota</taxon>
        <taxon>Flavobacteriia</taxon>
        <taxon>Flavobacteriales</taxon>
        <taxon>Flavobacteriaceae</taxon>
    </lineage>
</organism>
<gene>
    <name evidence="1" type="ORF">ACFOWD_09525</name>
</gene>
<proteinExistence type="predicted"/>
<evidence type="ECO:0000313" key="1">
    <source>
        <dbReference type="EMBL" id="MFC4269143.1"/>
    </source>
</evidence>
<dbReference type="EMBL" id="JBHSCY010000002">
    <property type="protein sequence ID" value="MFC4269143.1"/>
    <property type="molecule type" value="Genomic_DNA"/>
</dbReference>
<keyword evidence="2" id="KW-1185">Reference proteome</keyword>
<evidence type="ECO:0000313" key="2">
    <source>
        <dbReference type="Proteomes" id="UP001595826"/>
    </source>
</evidence>
<dbReference type="Proteomes" id="UP001595826">
    <property type="component" value="Unassembled WGS sequence"/>
</dbReference>
<sequence>MLFQLFSRIKFLLSSTNQHGVHSPFVFNFVIKGLYKKSIITNEIDKYLELNSLSKKEKKILSNIITYFNVKEFYFNTKSQISTLNNEFKLLYFRNLTEEEIINSNLLNENTILIFHQIYKSNKSLKLWNNFLKKQSNIVSIDVYYFSLLFYRPQQAKEHFKIRV</sequence>
<accession>A0ABV8RCJ4</accession>